<accession>A0A6V8QPK1</accession>
<dbReference type="AlphaFoldDB" id="A0A6V8QPK1"/>
<proteinExistence type="predicted"/>
<evidence type="ECO:0000313" key="2">
    <source>
        <dbReference type="EMBL" id="GFP54454.1"/>
    </source>
</evidence>
<gene>
    <name evidence="2" type="ORF">TASIC1_0004007800</name>
</gene>
<name>A0A6V8QPK1_TRIAP</name>
<sequence>MRLAERMLGKPPGGSGDGGGGGGGRGGRGNGRIGGAEGGRGRGGSSSIDNRRDGSDAIPALGQSEGQAGEAIPPRRRRKARSGVYRTTGIVGQGRDGCLCRKQCEHAFALGLSVEEDLPPQEQQQQLQQQQQQQQQYQQQLNLLTQQLR</sequence>
<dbReference type="Proteomes" id="UP000517252">
    <property type="component" value="Unassembled WGS sequence"/>
</dbReference>
<protein>
    <submittedName>
        <fullName evidence="2">Uncharacterized protein</fullName>
    </submittedName>
</protein>
<dbReference type="OrthoDB" id="10650394at2759"/>
<feature type="region of interest" description="Disordered" evidence="1">
    <location>
        <begin position="1"/>
        <end position="84"/>
    </location>
</feature>
<reference evidence="2 3" key="1">
    <citation type="submission" date="2020-07" db="EMBL/GenBank/DDBJ databases">
        <title>Trichoderma asperellum IC-1 whole genome shotgun sequence.</title>
        <authorList>
            <person name="Kanamasa S."/>
            <person name="Takahashi H."/>
        </authorList>
    </citation>
    <scope>NUCLEOTIDE SEQUENCE [LARGE SCALE GENOMIC DNA]</scope>
    <source>
        <strain evidence="2 3">IC-1</strain>
    </source>
</reference>
<comment type="caution">
    <text evidence="2">The sequence shown here is derived from an EMBL/GenBank/DDBJ whole genome shotgun (WGS) entry which is preliminary data.</text>
</comment>
<dbReference type="EMBL" id="BLZH01000004">
    <property type="protein sequence ID" value="GFP54454.1"/>
    <property type="molecule type" value="Genomic_DNA"/>
</dbReference>
<evidence type="ECO:0000256" key="1">
    <source>
        <dbReference type="SAM" id="MobiDB-lite"/>
    </source>
</evidence>
<organism evidence="2 3">
    <name type="scientific">Trichoderma asperellum</name>
    <name type="common">Filamentous fungus</name>
    <dbReference type="NCBI Taxonomy" id="101201"/>
    <lineage>
        <taxon>Eukaryota</taxon>
        <taxon>Fungi</taxon>
        <taxon>Dikarya</taxon>
        <taxon>Ascomycota</taxon>
        <taxon>Pezizomycotina</taxon>
        <taxon>Sordariomycetes</taxon>
        <taxon>Hypocreomycetidae</taxon>
        <taxon>Hypocreales</taxon>
        <taxon>Hypocreaceae</taxon>
        <taxon>Trichoderma</taxon>
    </lineage>
</organism>
<evidence type="ECO:0000313" key="3">
    <source>
        <dbReference type="Proteomes" id="UP000517252"/>
    </source>
</evidence>
<feature type="compositionally biased region" description="Gly residues" evidence="1">
    <location>
        <begin position="11"/>
        <end position="44"/>
    </location>
</feature>